<dbReference type="Pfam" id="PF00496">
    <property type="entry name" value="SBP_bac_5"/>
    <property type="match status" value="1"/>
</dbReference>
<name>A0A2T2WHK7_9FIRM</name>
<sequence>MKSSTIGAASLALATLVSLIGGCGAPSLHLRSSFVYNTILSVDTPRVTNLDPVTGDSGVDQLYDQIVFQTLLALNPAGKPQPQLAVSWHHNTHSTLWQIALNPSAKWWTGRPITANDVVWTLNFYRNRASGFVRSQELHHVSRVEAVSPTELKIWLDQPDPSFAQNILSTHGGLWILPSFLLDHLPVGQVQRSDYLTKLKDVVGSGPFRPFHLSSRALTWVANPHYFLGTPRIKYMRWVWNPSLTTLAHENDVDLAWTFRPSRAFGTHYHTVPIASPTVWGIVVQKRDMPVSILKRALRPSKLPGLAVSSLAAPNRTPLKQLFAHWGYHRRGTHWVKRHGAAFSVSIAGPRSGFGHTLVQELDQQWGAQGIIVHVLPPQMGHEADLMVESMAAPPFSSTPPPRWWRLVRSVEYWHAKTRLTDWQPNIWQPLYKVEDWRMKSRHNS</sequence>
<dbReference type="PANTHER" id="PTHR30290">
    <property type="entry name" value="PERIPLASMIC BINDING COMPONENT OF ABC TRANSPORTER"/>
    <property type="match status" value="1"/>
</dbReference>
<evidence type="ECO:0000313" key="3">
    <source>
        <dbReference type="EMBL" id="PSR21723.1"/>
    </source>
</evidence>
<gene>
    <name evidence="3" type="ORF">C7B45_09555</name>
</gene>
<feature type="domain" description="Solute-binding protein family 5" evidence="2">
    <location>
        <begin position="79"/>
        <end position="242"/>
    </location>
</feature>
<keyword evidence="1" id="KW-0732">Signal</keyword>
<evidence type="ECO:0000313" key="4">
    <source>
        <dbReference type="Proteomes" id="UP000241848"/>
    </source>
</evidence>
<dbReference type="InterPro" id="IPR039424">
    <property type="entry name" value="SBP_5"/>
</dbReference>
<dbReference type="EMBL" id="PXYV01000028">
    <property type="protein sequence ID" value="PSR21723.1"/>
    <property type="molecule type" value="Genomic_DNA"/>
</dbReference>
<dbReference type="GO" id="GO:1904680">
    <property type="term" value="F:peptide transmembrane transporter activity"/>
    <property type="evidence" value="ECO:0007669"/>
    <property type="project" value="TreeGrafter"/>
</dbReference>
<evidence type="ECO:0000259" key="2">
    <source>
        <dbReference type="Pfam" id="PF00496"/>
    </source>
</evidence>
<proteinExistence type="predicted"/>
<comment type="caution">
    <text evidence="3">The sequence shown here is derived from an EMBL/GenBank/DDBJ whole genome shotgun (WGS) entry which is preliminary data.</text>
</comment>
<reference evidence="3 4" key="1">
    <citation type="journal article" date="2014" name="BMC Genomics">
        <title>Comparison of environmental and isolate Sulfobacillus genomes reveals diverse carbon, sulfur, nitrogen, and hydrogen metabolisms.</title>
        <authorList>
            <person name="Justice N.B."/>
            <person name="Norman A."/>
            <person name="Brown C.T."/>
            <person name="Singh A."/>
            <person name="Thomas B.C."/>
            <person name="Banfield J.F."/>
        </authorList>
    </citation>
    <scope>NUCLEOTIDE SEQUENCE [LARGE SCALE GENOMIC DNA]</scope>
    <source>
        <strain evidence="3">AMDSBA3</strain>
    </source>
</reference>
<dbReference type="AlphaFoldDB" id="A0A2T2WHK7"/>
<organism evidence="3 4">
    <name type="scientific">Sulfobacillus acidophilus</name>
    <dbReference type="NCBI Taxonomy" id="53633"/>
    <lineage>
        <taxon>Bacteria</taxon>
        <taxon>Bacillati</taxon>
        <taxon>Bacillota</taxon>
        <taxon>Clostridia</taxon>
        <taxon>Eubacteriales</taxon>
        <taxon>Clostridiales Family XVII. Incertae Sedis</taxon>
        <taxon>Sulfobacillus</taxon>
    </lineage>
</organism>
<protein>
    <recommendedName>
        <fullName evidence="2">Solute-binding protein family 5 domain-containing protein</fullName>
    </recommendedName>
</protein>
<accession>A0A2T2WHK7</accession>
<dbReference type="PROSITE" id="PS51257">
    <property type="entry name" value="PROKAR_LIPOPROTEIN"/>
    <property type="match status" value="1"/>
</dbReference>
<dbReference type="Proteomes" id="UP000241848">
    <property type="component" value="Unassembled WGS sequence"/>
</dbReference>
<dbReference type="SUPFAM" id="SSF53850">
    <property type="entry name" value="Periplasmic binding protein-like II"/>
    <property type="match status" value="1"/>
</dbReference>
<evidence type="ECO:0000256" key="1">
    <source>
        <dbReference type="ARBA" id="ARBA00022729"/>
    </source>
</evidence>
<dbReference type="InterPro" id="IPR000914">
    <property type="entry name" value="SBP_5_dom"/>
</dbReference>
<dbReference type="PANTHER" id="PTHR30290:SF38">
    <property type="entry name" value="D,D-DIPEPTIDE-BINDING PERIPLASMIC PROTEIN DDPA-RELATED"/>
    <property type="match status" value="1"/>
</dbReference>
<dbReference type="GO" id="GO:0015833">
    <property type="term" value="P:peptide transport"/>
    <property type="evidence" value="ECO:0007669"/>
    <property type="project" value="TreeGrafter"/>
</dbReference>
<dbReference type="Gene3D" id="3.40.190.10">
    <property type="entry name" value="Periplasmic binding protein-like II"/>
    <property type="match status" value="1"/>
</dbReference>